<name>A0ACC2L035_PERAE</name>
<sequence>MHGCLPLLARPPPSPSASPHPPPVQSPSPPLSLPLYASCPPPVVTAPACLLPLSPFLPPSPRPPPAQSPLSSPSCLSPSPSLSLCHSLPSSGTEGVGVDAERSGRREVGDGSAAGSGGGCRSREGGREKEGEA</sequence>
<dbReference type="EMBL" id="CM056814">
    <property type="protein sequence ID" value="KAJ8626805.1"/>
    <property type="molecule type" value="Genomic_DNA"/>
</dbReference>
<evidence type="ECO:0000313" key="1">
    <source>
        <dbReference type="EMBL" id="KAJ8626805.1"/>
    </source>
</evidence>
<accession>A0ACC2L035</accession>
<keyword evidence="2" id="KW-1185">Reference proteome</keyword>
<reference evidence="1 2" key="1">
    <citation type="journal article" date="2022" name="Hortic Res">
        <title>A haplotype resolved chromosomal level avocado genome allows analysis of novel avocado genes.</title>
        <authorList>
            <person name="Nath O."/>
            <person name="Fletcher S.J."/>
            <person name="Hayward A."/>
            <person name="Shaw L.M."/>
            <person name="Masouleh A.K."/>
            <person name="Furtado A."/>
            <person name="Henry R.J."/>
            <person name="Mitter N."/>
        </authorList>
    </citation>
    <scope>NUCLEOTIDE SEQUENCE [LARGE SCALE GENOMIC DNA]</scope>
    <source>
        <strain evidence="2">cv. Hass</strain>
    </source>
</reference>
<dbReference type="Proteomes" id="UP001234297">
    <property type="component" value="Chromosome 6"/>
</dbReference>
<protein>
    <submittedName>
        <fullName evidence="1">Uncharacterized protein</fullName>
    </submittedName>
</protein>
<evidence type="ECO:0000313" key="2">
    <source>
        <dbReference type="Proteomes" id="UP001234297"/>
    </source>
</evidence>
<proteinExistence type="predicted"/>
<organism evidence="1 2">
    <name type="scientific">Persea americana</name>
    <name type="common">Avocado</name>
    <dbReference type="NCBI Taxonomy" id="3435"/>
    <lineage>
        <taxon>Eukaryota</taxon>
        <taxon>Viridiplantae</taxon>
        <taxon>Streptophyta</taxon>
        <taxon>Embryophyta</taxon>
        <taxon>Tracheophyta</taxon>
        <taxon>Spermatophyta</taxon>
        <taxon>Magnoliopsida</taxon>
        <taxon>Magnoliidae</taxon>
        <taxon>Laurales</taxon>
        <taxon>Lauraceae</taxon>
        <taxon>Persea</taxon>
    </lineage>
</organism>
<gene>
    <name evidence="1" type="ORF">MRB53_020112</name>
</gene>
<comment type="caution">
    <text evidence="1">The sequence shown here is derived from an EMBL/GenBank/DDBJ whole genome shotgun (WGS) entry which is preliminary data.</text>
</comment>